<evidence type="ECO:0000256" key="6">
    <source>
        <dbReference type="SAM" id="Phobius"/>
    </source>
</evidence>
<dbReference type="EMBL" id="WIXE01020680">
    <property type="protein sequence ID" value="KAK5969034.1"/>
    <property type="molecule type" value="Genomic_DNA"/>
</dbReference>
<proteinExistence type="predicted"/>
<feature type="compositionally biased region" description="Basic and acidic residues" evidence="5">
    <location>
        <begin position="425"/>
        <end position="439"/>
    </location>
</feature>
<keyword evidence="4 6" id="KW-0472">Membrane</keyword>
<reference evidence="7 8" key="1">
    <citation type="submission" date="2019-10" db="EMBL/GenBank/DDBJ databases">
        <title>Assembly and Annotation for the nematode Trichostrongylus colubriformis.</title>
        <authorList>
            <person name="Martin J."/>
        </authorList>
    </citation>
    <scope>NUCLEOTIDE SEQUENCE [LARGE SCALE GENOMIC DNA]</scope>
    <source>
        <strain evidence="7">G859</strain>
        <tissue evidence="7">Whole worm</tissue>
    </source>
</reference>
<dbReference type="GO" id="GO:0004930">
    <property type="term" value="F:G protein-coupled receptor activity"/>
    <property type="evidence" value="ECO:0007669"/>
    <property type="project" value="InterPro"/>
</dbReference>
<dbReference type="Pfam" id="PF00002">
    <property type="entry name" value="7tm_2"/>
    <property type="match status" value="1"/>
</dbReference>
<organism evidence="7 8">
    <name type="scientific">Trichostrongylus colubriformis</name>
    <name type="common">Black scour worm</name>
    <dbReference type="NCBI Taxonomy" id="6319"/>
    <lineage>
        <taxon>Eukaryota</taxon>
        <taxon>Metazoa</taxon>
        <taxon>Ecdysozoa</taxon>
        <taxon>Nematoda</taxon>
        <taxon>Chromadorea</taxon>
        <taxon>Rhabditida</taxon>
        <taxon>Rhabditina</taxon>
        <taxon>Rhabditomorpha</taxon>
        <taxon>Strongyloidea</taxon>
        <taxon>Trichostrongylidae</taxon>
        <taxon>Trichostrongylus</taxon>
    </lineage>
</organism>
<evidence type="ECO:0000256" key="4">
    <source>
        <dbReference type="ARBA" id="ARBA00023136"/>
    </source>
</evidence>
<dbReference type="Gene3D" id="1.20.1070.10">
    <property type="entry name" value="Rhodopsin 7-helix transmembrane proteins"/>
    <property type="match status" value="1"/>
</dbReference>
<feature type="transmembrane region" description="Helical" evidence="6">
    <location>
        <begin position="234"/>
        <end position="255"/>
    </location>
</feature>
<evidence type="ECO:0008006" key="9">
    <source>
        <dbReference type="Google" id="ProtNLM"/>
    </source>
</evidence>
<evidence type="ECO:0000256" key="2">
    <source>
        <dbReference type="ARBA" id="ARBA00022692"/>
    </source>
</evidence>
<dbReference type="InterPro" id="IPR000832">
    <property type="entry name" value="GPCR_2_secretin-like"/>
</dbReference>
<evidence type="ECO:0000313" key="8">
    <source>
        <dbReference type="Proteomes" id="UP001331761"/>
    </source>
</evidence>
<feature type="transmembrane region" description="Helical" evidence="6">
    <location>
        <begin position="137"/>
        <end position="155"/>
    </location>
</feature>
<feature type="transmembrane region" description="Helical" evidence="6">
    <location>
        <begin position="201"/>
        <end position="222"/>
    </location>
</feature>
<dbReference type="GO" id="GO:0016020">
    <property type="term" value="C:membrane"/>
    <property type="evidence" value="ECO:0007669"/>
    <property type="project" value="UniProtKB-SubCell"/>
</dbReference>
<dbReference type="AlphaFoldDB" id="A0AAN8IY79"/>
<feature type="transmembrane region" description="Helical" evidence="6">
    <location>
        <begin position="267"/>
        <end position="294"/>
    </location>
</feature>
<keyword evidence="8" id="KW-1185">Reference proteome</keyword>
<evidence type="ECO:0000313" key="7">
    <source>
        <dbReference type="EMBL" id="KAK5969034.1"/>
    </source>
</evidence>
<keyword evidence="2 6" id="KW-0812">Transmembrane</keyword>
<dbReference type="Proteomes" id="UP001331761">
    <property type="component" value="Unassembled WGS sequence"/>
</dbReference>
<sequence length="497" mass="55276">MDALDFSNVLPKYNNFIDHRPTGFPRIFIHVTNATRVFYSILAHPRCTHCETPLVTVFTNGSEPIRVEFELDERTGWRYPECVHLDAQHTSWSTNHAQLVALNLTHAVCEFETSGVYTVFAKADSGAFMRISHSASLAAPVMAVAALLLCLIAMVMTLARRSTTARLIRLGFIATFVLNATNLYLMNRAAVNQTFCPVRNAVLSFCSCAPFAWLFLYSLHLYRMLSEGSTHSSSLSLCLLLGVVLPGLVSCGTFVVATECSIDPHYWLFWMILLPIGLMLLLSFYASMTALLVSMNKQFDVIVTKYHLRRALGQLFLLSLLTLLHTVVGVISPLVPVSHPIKELICNITLVVVSLFILIWTAYPGGKDSPNTTTTMWLDASQKSNMAESIAIGCETPLLPEEPVADNWSPAEAIPSDPFLTSTPIRDRDRSDSREKEHPVASAILSPADKILSDGLGHVYGNMGTLPRFRTEEDDADDAYYTYTSSRRYRQTTFSKD</sequence>
<evidence type="ECO:0000256" key="3">
    <source>
        <dbReference type="ARBA" id="ARBA00022989"/>
    </source>
</evidence>
<feature type="region of interest" description="Disordered" evidence="5">
    <location>
        <begin position="405"/>
        <end position="440"/>
    </location>
</feature>
<comment type="caution">
    <text evidence="7">The sequence shown here is derived from an EMBL/GenBank/DDBJ whole genome shotgun (WGS) entry which is preliminary data.</text>
</comment>
<comment type="subcellular location">
    <subcellularLocation>
        <location evidence="1">Membrane</location>
        <topology evidence="1">Multi-pass membrane protein</topology>
    </subcellularLocation>
</comment>
<accession>A0AAN8IY79</accession>
<name>A0AAN8IY79_TRICO</name>
<keyword evidence="3 6" id="KW-1133">Transmembrane helix</keyword>
<evidence type="ECO:0000256" key="5">
    <source>
        <dbReference type="SAM" id="MobiDB-lite"/>
    </source>
</evidence>
<feature type="transmembrane region" description="Helical" evidence="6">
    <location>
        <begin position="167"/>
        <end position="186"/>
    </location>
</feature>
<gene>
    <name evidence="7" type="ORF">GCK32_012067</name>
</gene>
<protein>
    <recommendedName>
        <fullName evidence="9">G-protein coupled receptors family 2 profile 2 domain-containing protein</fullName>
    </recommendedName>
</protein>
<feature type="transmembrane region" description="Helical" evidence="6">
    <location>
        <begin position="315"/>
        <end position="335"/>
    </location>
</feature>
<evidence type="ECO:0000256" key="1">
    <source>
        <dbReference type="ARBA" id="ARBA00004141"/>
    </source>
</evidence>
<feature type="transmembrane region" description="Helical" evidence="6">
    <location>
        <begin position="341"/>
        <end position="363"/>
    </location>
</feature>